<proteinExistence type="predicted"/>
<dbReference type="AlphaFoldDB" id="A0A849APM7"/>
<dbReference type="SUPFAM" id="SSF51430">
    <property type="entry name" value="NAD(P)-linked oxidoreductase"/>
    <property type="match status" value="1"/>
</dbReference>
<evidence type="ECO:0000259" key="1">
    <source>
        <dbReference type="Pfam" id="PF00248"/>
    </source>
</evidence>
<evidence type="ECO:0000313" key="3">
    <source>
        <dbReference type="Proteomes" id="UP000557772"/>
    </source>
</evidence>
<dbReference type="PANTHER" id="PTHR43364">
    <property type="entry name" value="NADH-SPECIFIC METHYLGLYOXAL REDUCTASE-RELATED"/>
    <property type="match status" value="1"/>
</dbReference>
<gene>
    <name evidence="2" type="ORF">HJ588_18725</name>
</gene>
<dbReference type="Pfam" id="PF00248">
    <property type="entry name" value="Aldo_ket_red"/>
    <property type="match status" value="1"/>
</dbReference>
<organism evidence="2 3">
    <name type="scientific">Flexivirga aerilata</name>
    <dbReference type="NCBI Taxonomy" id="1656889"/>
    <lineage>
        <taxon>Bacteria</taxon>
        <taxon>Bacillati</taxon>
        <taxon>Actinomycetota</taxon>
        <taxon>Actinomycetes</taxon>
        <taxon>Micrococcales</taxon>
        <taxon>Dermacoccaceae</taxon>
        <taxon>Flexivirga</taxon>
    </lineage>
</organism>
<dbReference type="InterPro" id="IPR036812">
    <property type="entry name" value="NAD(P)_OxRdtase_dom_sf"/>
</dbReference>
<name>A0A849APM7_9MICO</name>
<keyword evidence="3" id="KW-1185">Reference proteome</keyword>
<dbReference type="EMBL" id="JABENB010000003">
    <property type="protein sequence ID" value="NNG41298.1"/>
    <property type="molecule type" value="Genomic_DNA"/>
</dbReference>
<protein>
    <submittedName>
        <fullName evidence="2">Aldo/keto reductase</fullName>
    </submittedName>
</protein>
<evidence type="ECO:0000313" key="2">
    <source>
        <dbReference type="EMBL" id="NNG41298.1"/>
    </source>
</evidence>
<dbReference type="InterPro" id="IPR023210">
    <property type="entry name" value="NADP_OxRdtase_dom"/>
</dbReference>
<dbReference type="InterPro" id="IPR050523">
    <property type="entry name" value="AKR_Detox_Biosynth"/>
</dbReference>
<comment type="caution">
    <text evidence="2">The sequence shown here is derived from an EMBL/GenBank/DDBJ whole genome shotgun (WGS) entry which is preliminary data.</text>
</comment>
<dbReference type="Gene3D" id="3.20.20.100">
    <property type="entry name" value="NADP-dependent oxidoreductase domain"/>
    <property type="match status" value="1"/>
</dbReference>
<dbReference type="Proteomes" id="UP000557772">
    <property type="component" value="Unassembled WGS sequence"/>
</dbReference>
<dbReference type="GO" id="GO:0005829">
    <property type="term" value="C:cytosol"/>
    <property type="evidence" value="ECO:0007669"/>
    <property type="project" value="TreeGrafter"/>
</dbReference>
<reference evidence="2 3" key="1">
    <citation type="submission" date="2020-05" db="EMBL/GenBank/DDBJ databases">
        <title>Flexivirga sp. ID2601S isolated from air conditioner.</title>
        <authorList>
            <person name="Kim D.H."/>
        </authorList>
    </citation>
    <scope>NUCLEOTIDE SEQUENCE [LARGE SCALE GENOMIC DNA]</scope>
    <source>
        <strain evidence="2 3">ID2601S</strain>
    </source>
</reference>
<dbReference type="PANTHER" id="PTHR43364:SF6">
    <property type="entry name" value="OXIDOREDUCTASE-RELATED"/>
    <property type="match status" value="1"/>
</dbReference>
<sequence length="313" mass="33900">MSTADLVLGAMYFGTRSDEKDSFALLDRFVERGGRTIDTANCYAFWASDTGAGGQSEAVIGRWLAANPGLRDELTIATKVGQEPVTPGVFDVVEGLSAPVIAREVERSRERLGVETIDIYWAHGEDRATPLEETVEAFGRTVQSGAVHRLGISNHPTWRVERARALAAAQGLEPFSLLQLTTSYLRPRPDVAVPGKDHRFGFATDETMDYVASNGLELWAYSPLIQGSYDRSDRPFPDAYRHPGSDARLATLHEVADALDATAGQTVLAWLLHSDPPVRPIVGVSSLEQLDQALAAAELPITTEQLDALDAAG</sequence>
<feature type="domain" description="NADP-dependent oxidoreductase" evidence="1">
    <location>
        <begin position="6"/>
        <end position="312"/>
    </location>
</feature>
<accession>A0A849APM7</accession>